<evidence type="ECO:0000313" key="2">
    <source>
        <dbReference type="Proteomes" id="UP000281553"/>
    </source>
</evidence>
<proteinExistence type="predicted"/>
<reference evidence="1 2" key="1">
    <citation type="submission" date="2018-11" db="EMBL/GenBank/DDBJ databases">
        <authorList>
            <consortium name="Pathogen Informatics"/>
        </authorList>
    </citation>
    <scope>NUCLEOTIDE SEQUENCE [LARGE SCALE GENOMIC DNA]</scope>
</reference>
<gene>
    <name evidence="1" type="ORF">DILT_LOCUS15175</name>
</gene>
<dbReference type="Proteomes" id="UP000281553">
    <property type="component" value="Unassembled WGS sequence"/>
</dbReference>
<dbReference type="EMBL" id="UYRU01077733">
    <property type="protein sequence ID" value="VDN28445.1"/>
    <property type="molecule type" value="Genomic_DNA"/>
</dbReference>
<accession>A0A3P7MG51</accession>
<dbReference type="OrthoDB" id="8195170at2759"/>
<protein>
    <submittedName>
        <fullName evidence="1">Uncharacterized protein</fullName>
    </submittedName>
</protein>
<organism evidence="1 2">
    <name type="scientific">Dibothriocephalus latus</name>
    <name type="common">Fish tapeworm</name>
    <name type="synonym">Diphyllobothrium latum</name>
    <dbReference type="NCBI Taxonomy" id="60516"/>
    <lineage>
        <taxon>Eukaryota</taxon>
        <taxon>Metazoa</taxon>
        <taxon>Spiralia</taxon>
        <taxon>Lophotrochozoa</taxon>
        <taxon>Platyhelminthes</taxon>
        <taxon>Cestoda</taxon>
        <taxon>Eucestoda</taxon>
        <taxon>Diphyllobothriidea</taxon>
        <taxon>Diphyllobothriidae</taxon>
        <taxon>Dibothriocephalus</taxon>
    </lineage>
</organism>
<dbReference type="AlphaFoldDB" id="A0A3P7MG51"/>
<name>A0A3P7MG51_DIBLA</name>
<sequence>MLCNSVRDVSGGSIADNSTKVDRWREHFEALDEQPITSSLSFAMEIRPLPVYTVLGDMPFQDDVANVVQKLRHSRTC</sequence>
<keyword evidence="2" id="KW-1185">Reference proteome</keyword>
<evidence type="ECO:0000313" key="1">
    <source>
        <dbReference type="EMBL" id="VDN28445.1"/>
    </source>
</evidence>